<protein>
    <recommendedName>
        <fullName evidence="2">C2H2-type domain-containing protein</fullName>
    </recommendedName>
</protein>
<name>A0A9P0K179_ACAOB</name>
<evidence type="ECO:0000256" key="1">
    <source>
        <dbReference type="PROSITE-ProRule" id="PRU00042"/>
    </source>
</evidence>
<organism evidence="3 4">
    <name type="scientific">Acanthoscelides obtectus</name>
    <name type="common">Bean weevil</name>
    <name type="synonym">Bruchus obtectus</name>
    <dbReference type="NCBI Taxonomy" id="200917"/>
    <lineage>
        <taxon>Eukaryota</taxon>
        <taxon>Metazoa</taxon>
        <taxon>Ecdysozoa</taxon>
        <taxon>Arthropoda</taxon>
        <taxon>Hexapoda</taxon>
        <taxon>Insecta</taxon>
        <taxon>Pterygota</taxon>
        <taxon>Neoptera</taxon>
        <taxon>Endopterygota</taxon>
        <taxon>Coleoptera</taxon>
        <taxon>Polyphaga</taxon>
        <taxon>Cucujiformia</taxon>
        <taxon>Chrysomeloidea</taxon>
        <taxon>Chrysomelidae</taxon>
        <taxon>Bruchinae</taxon>
        <taxon>Bruchini</taxon>
        <taxon>Acanthoscelides</taxon>
    </lineage>
</organism>
<dbReference type="AlphaFoldDB" id="A0A9P0K179"/>
<dbReference type="SMART" id="SM00355">
    <property type="entry name" value="ZnF_C2H2"/>
    <property type="match status" value="2"/>
</dbReference>
<proteinExistence type="predicted"/>
<keyword evidence="1" id="KW-0863">Zinc-finger</keyword>
<dbReference type="Proteomes" id="UP001152888">
    <property type="component" value="Unassembled WGS sequence"/>
</dbReference>
<dbReference type="EMBL" id="CAKOFQ010006713">
    <property type="protein sequence ID" value="CAH1964146.1"/>
    <property type="molecule type" value="Genomic_DNA"/>
</dbReference>
<dbReference type="Gene3D" id="3.30.160.60">
    <property type="entry name" value="Classic Zinc Finger"/>
    <property type="match status" value="1"/>
</dbReference>
<dbReference type="InterPro" id="IPR036236">
    <property type="entry name" value="Znf_C2H2_sf"/>
</dbReference>
<dbReference type="OrthoDB" id="3437960at2759"/>
<reference evidence="3" key="1">
    <citation type="submission" date="2022-03" db="EMBL/GenBank/DDBJ databases">
        <authorList>
            <person name="Sayadi A."/>
        </authorList>
    </citation>
    <scope>NUCLEOTIDE SEQUENCE</scope>
</reference>
<keyword evidence="4" id="KW-1185">Reference proteome</keyword>
<dbReference type="PROSITE" id="PS50157">
    <property type="entry name" value="ZINC_FINGER_C2H2_2"/>
    <property type="match status" value="2"/>
</dbReference>
<accession>A0A9P0K179</accession>
<evidence type="ECO:0000313" key="4">
    <source>
        <dbReference type="Proteomes" id="UP001152888"/>
    </source>
</evidence>
<dbReference type="GO" id="GO:0008270">
    <property type="term" value="F:zinc ion binding"/>
    <property type="evidence" value="ECO:0007669"/>
    <property type="project" value="UniProtKB-KW"/>
</dbReference>
<feature type="domain" description="C2H2-type" evidence="2">
    <location>
        <begin position="53"/>
        <end position="80"/>
    </location>
</feature>
<dbReference type="InterPro" id="IPR013087">
    <property type="entry name" value="Znf_C2H2_type"/>
</dbReference>
<keyword evidence="1" id="KW-0479">Metal-binding</keyword>
<dbReference type="SUPFAM" id="SSF57667">
    <property type="entry name" value="beta-beta-alpha zinc fingers"/>
    <property type="match status" value="1"/>
</dbReference>
<evidence type="ECO:0000313" key="3">
    <source>
        <dbReference type="EMBL" id="CAH1964146.1"/>
    </source>
</evidence>
<comment type="caution">
    <text evidence="3">The sequence shown here is derived from an EMBL/GenBank/DDBJ whole genome shotgun (WGS) entry which is preliminary data.</text>
</comment>
<dbReference type="FunFam" id="3.30.160.60:FF:000086">
    <property type="entry name" value="transcription factor E4F1 isoform X1"/>
    <property type="match status" value="1"/>
</dbReference>
<sequence>MSKFKSGREETNDKPRPVPVLVPFKCSQCEKSYKYKQNLVRHLKYECDKEAQYHCDYESCGYSSKFKSNLKKHCYRKHNGGCCKI</sequence>
<gene>
    <name evidence="3" type="ORF">ACAOBT_LOCUS5618</name>
</gene>
<feature type="domain" description="C2H2-type" evidence="2">
    <location>
        <begin position="24"/>
        <end position="51"/>
    </location>
</feature>
<keyword evidence="1" id="KW-0862">Zinc</keyword>
<evidence type="ECO:0000259" key="2">
    <source>
        <dbReference type="PROSITE" id="PS50157"/>
    </source>
</evidence>